<dbReference type="GO" id="GO:0046982">
    <property type="term" value="F:protein heterodimerization activity"/>
    <property type="evidence" value="ECO:0007669"/>
    <property type="project" value="InterPro"/>
</dbReference>
<keyword evidence="5" id="KW-0539">Nucleus</keyword>
<reference evidence="7" key="2">
    <citation type="submission" date="2018-05" db="EMBL/GenBank/DDBJ databases">
        <title>OpunRS2 (Oryza punctata Reference Sequence Version 2).</title>
        <authorList>
            <person name="Zhang J."/>
            <person name="Kudrna D."/>
            <person name="Lee S."/>
            <person name="Talag J."/>
            <person name="Welchert J."/>
            <person name="Wing R.A."/>
        </authorList>
    </citation>
    <scope>NUCLEOTIDE SEQUENCE [LARGE SCALE GENOMIC DNA]</scope>
</reference>
<dbReference type="GO" id="GO:0016251">
    <property type="term" value="F:RNA polymerase II general transcription initiation factor activity"/>
    <property type="evidence" value="ECO:0007669"/>
    <property type="project" value="TreeGrafter"/>
</dbReference>
<feature type="compositionally biased region" description="Basic and acidic residues" evidence="6">
    <location>
        <begin position="390"/>
        <end position="400"/>
    </location>
</feature>
<keyword evidence="8" id="KW-1185">Reference proteome</keyword>
<dbReference type="GO" id="GO:0051123">
    <property type="term" value="P:RNA polymerase II preinitiation complex assembly"/>
    <property type="evidence" value="ECO:0007669"/>
    <property type="project" value="TreeGrafter"/>
</dbReference>
<keyword evidence="4" id="KW-0804">Transcription</keyword>
<evidence type="ECO:0000256" key="6">
    <source>
        <dbReference type="SAM" id="MobiDB-lite"/>
    </source>
</evidence>
<evidence type="ECO:0008006" key="9">
    <source>
        <dbReference type="Google" id="ProtNLM"/>
    </source>
</evidence>
<dbReference type="GO" id="GO:0005669">
    <property type="term" value="C:transcription factor TFIID complex"/>
    <property type="evidence" value="ECO:0007669"/>
    <property type="project" value="TreeGrafter"/>
</dbReference>
<keyword evidence="3" id="KW-0805">Transcription regulation</keyword>
<feature type="region of interest" description="Disordered" evidence="6">
    <location>
        <begin position="377"/>
        <end position="408"/>
    </location>
</feature>
<dbReference type="InterPro" id="IPR003162">
    <property type="entry name" value="TFIID-31"/>
</dbReference>
<comment type="similarity">
    <text evidence="2">Belongs to the TAF9 family.</text>
</comment>
<dbReference type="OMA" id="LPHYQDM"/>
<evidence type="ECO:0000313" key="8">
    <source>
        <dbReference type="Proteomes" id="UP000026962"/>
    </source>
</evidence>
<evidence type="ECO:0000256" key="3">
    <source>
        <dbReference type="ARBA" id="ARBA00023015"/>
    </source>
</evidence>
<name>A0A0E0LN82_ORYPU</name>
<evidence type="ECO:0000313" key="7">
    <source>
        <dbReference type="EnsemblPlants" id="OPUNC07G20490.1"/>
    </source>
</evidence>
<dbReference type="eggNOG" id="KOG3334">
    <property type="taxonomic scope" value="Eukaryota"/>
</dbReference>
<comment type="subcellular location">
    <subcellularLocation>
        <location evidence="1">Nucleus</location>
    </subcellularLocation>
</comment>
<dbReference type="PANTHER" id="PTHR48068">
    <property type="entry name" value="TAF9 RNA POLYMERASE II, TATA BOX-BINDING PROTEIN (TBP)-ASSOCIATED FACTOR"/>
    <property type="match status" value="1"/>
</dbReference>
<dbReference type="HOGENOM" id="CLU_053229_0_0_1"/>
<evidence type="ECO:0000256" key="2">
    <source>
        <dbReference type="ARBA" id="ARBA00007646"/>
    </source>
</evidence>
<sequence length="408" mass="45478">MDTVADQTPPPPSPAAAAATAAAVSADEPRDLRVVREILHSLGLREGDYEEAAVHKLLLFAHRYAGDVLDEAKAYAGHAGRDSLQADDVRLAVQARDMLSAEPPSREVIDLSPKPLFRFCEIFAGVVSGGHRIFHPRWQIDMLLNKNHLFVPRVELTPHQLEETEYDYNDDGSNANVASPNSNYDQDLFGSISLPHYQDMLLNQNHLSVHQVEPIHDQVEEIEDDGSNDNVDSPHSNYVQDPFGLVSLPHYQDMSLNQNHLFVHQVEPTLDQIEEIKDDGSNDNVVSSDSNYVQDPSGLVSLPHYLDMPLNQNHLSVHQVEPTLDRVEEIKDDGSNNNVASPDSNCIQYLFDMLLNQDHLSIRGVEPTIDQVEEIEDDCSSANLASPDSNYDKENNDSNKQKPSKKVS</sequence>
<dbReference type="GO" id="GO:0000124">
    <property type="term" value="C:SAGA complex"/>
    <property type="evidence" value="ECO:0007669"/>
    <property type="project" value="TreeGrafter"/>
</dbReference>
<evidence type="ECO:0000256" key="5">
    <source>
        <dbReference type="ARBA" id="ARBA00023242"/>
    </source>
</evidence>
<dbReference type="Gramene" id="OPUNC07G20490.1">
    <property type="protein sequence ID" value="OPUNC07G20490.1"/>
    <property type="gene ID" value="OPUNC07G20490"/>
</dbReference>
<evidence type="ECO:0000256" key="1">
    <source>
        <dbReference type="ARBA" id="ARBA00004123"/>
    </source>
</evidence>
<dbReference type="InterPro" id="IPR009072">
    <property type="entry name" value="Histone-fold"/>
</dbReference>
<dbReference type="EnsemblPlants" id="OPUNC07G20490.1">
    <property type="protein sequence ID" value="OPUNC07G20490.1"/>
    <property type="gene ID" value="OPUNC07G20490"/>
</dbReference>
<dbReference type="SUPFAM" id="SSF47113">
    <property type="entry name" value="Histone-fold"/>
    <property type="match status" value="1"/>
</dbReference>
<dbReference type="GO" id="GO:0003713">
    <property type="term" value="F:transcription coactivator activity"/>
    <property type="evidence" value="ECO:0007669"/>
    <property type="project" value="TreeGrafter"/>
</dbReference>
<protein>
    <recommendedName>
        <fullName evidence="9">Transcription initiation factor TFIID subunit 9</fullName>
    </recommendedName>
</protein>
<reference evidence="7" key="1">
    <citation type="submission" date="2015-04" db="UniProtKB">
        <authorList>
            <consortium name="EnsemblPlants"/>
        </authorList>
    </citation>
    <scope>IDENTIFICATION</scope>
</reference>
<feature type="compositionally biased region" description="Polar residues" evidence="6">
    <location>
        <begin position="380"/>
        <end position="389"/>
    </location>
</feature>
<dbReference type="STRING" id="4537.A0A0E0LN82"/>
<dbReference type="Gene3D" id="1.10.20.10">
    <property type="entry name" value="Histone, subunit A"/>
    <property type="match status" value="1"/>
</dbReference>
<accession>A0A0E0LN82</accession>
<dbReference type="Pfam" id="PF02291">
    <property type="entry name" value="TFIID-31kDa"/>
    <property type="match status" value="1"/>
</dbReference>
<organism evidence="7">
    <name type="scientific">Oryza punctata</name>
    <name type="common">Red rice</name>
    <dbReference type="NCBI Taxonomy" id="4537"/>
    <lineage>
        <taxon>Eukaryota</taxon>
        <taxon>Viridiplantae</taxon>
        <taxon>Streptophyta</taxon>
        <taxon>Embryophyta</taxon>
        <taxon>Tracheophyta</taxon>
        <taxon>Spermatophyta</taxon>
        <taxon>Magnoliopsida</taxon>
        <taxon>Liliopsida</taxon>
        <taxon>Poales</taxon>
        <taxon>Poaceae</taxon>
        <taxon>BOP clade</taxon>
        <taxon>Oryzoideae</taxon>
        <taxon>Oryzeae</taxon>
        <taxon>Oryzinae</taxon>
        <taxon>Oryza</taxon>
    </lineage>
</organism>
<proteinExistence type="inferred from homology"/>
<dbReference type="InterPro" id="IPR051431">
    <property type="entry name" value="TFIID_subunit_9"/>
</dbReference>
<dbReference type="AlphaFoldDB" id="A0A0E0LN82"/>
<dbReference type="PANTHER" id="PTHR48068:SF4">
    <property type="entry name" value="TATA-BOX BINDING PROTEIN ASSOCIATED FACTOR 9"/>
    <property type="match status" value="1"/>
</dbReference>
<evidence type="ECO:0000256" key="4">
    <source>
        <dbReference type="ARBA" id="ARBA00023163"/>
    </source>
</evidence>
<dbReference type="Proteomes" id="UP000026962">
    <property type="component" value="Chromosome 7"/>
</dbReference>
<dbReference type="CDD" id="cd07979">
    <property type="entry name" value="HFD_TAF9"/>
    <property type="match status" value="1"/>
</dbReference>